<keyword evidence="2" id="KW-1185">Reference proteome</keyword>
<gene>
    <name evidence="1" type="ORF">GCK32_015140</name>
</gene>
<dbReference type="EMBL" id="WIXE01012800">
    <property type="protein sequence ID" value="KAK5975648.1"/>
    <property type="molecule type" value="Genomic_DNA"/>
</dbReference>
<organism evidence="1 2">
    <name type="scientific">Trichostrongylus colubriformis</name>
    <name type="common">Black scour worm</name>
    <dbReference type="NCBI Taxonomy" id="6319"/>
    <lineage>
        <taxon>Eukaryota</taxon>
        <taxon>Metazoa</taxon>
        <taxon>Ecdysozoa</taxon>
        <taxon>Nematoda</taxon>
        <taxon>Chromadorea</taxon>
        <taxon>Rhabditida</taxon>
        <taxon>Rhabditina</taxon>
        <taxon>Rhabditomorpha</taxon>
        <taxon>Strongyloidea</taxon>
        <taxon>Trichostrongylidae</taxon>
        <taxon>Trichostrongylus</taxon>
    </lineage>
</organism>
<dbReference type="AlphaFoldDB" id="A0AAN8IM14"/>
<comment type="caution">
    <text evidence="1">The sequence shown here is derived from an EMBL/GenBank/DDBJ whole genome shotgun (WGS) entry which is preliminary data.</text>
</comment>
<protein>
    <submittedName>
        <fullName evidence="1">Uncharacterized protein</fullName>
    </submittedName>
</protein>
<evidence type="ECO:0000313" key="2">
    <source>
        <dbReference type="Proteomes" id="UP001331761"/>
    </source>
</evidence>
<accession>A0AAN8IM14</accession>
<name>A0AAN8IM14_TRICO</name>
<sequence length="276" mass="31046">MNVFFECIQSDLTDQCGQTTTVLLKKSIEELGCLNGTSESEGVLLQLKTTGLLTDQHRRDYFKGAQKMELEVDLTALEPVRDNDDYPKMPEIAFDKDVGNDSIVTKREETFVVSTTTDSIADATTESSLSQSEHRLFPRKVEIVTELSIEAVTDSSSVAHNATSTVFGEDNLVSTTQEPEPETTEFIITTTTHPPYCIPYRDHPTISRCHKGIMSKLSAITDESPESASVRFPLYNVSIDTLVEVCDDFRDAKKCMEGVENYCRHPVRFQKKIWRK</sequence>
<dbReference type="Proteomes" id="UP001331761">
    <property type="component" value="Unassembled WGS sequence"/>
</dbReference>
<reference evidence="1 2" key="1">
    <citation type="submission" date="2019-10" db="EMBL/GenBank/DDBJ databases">
        <title>Assembly and Annotation for the nematode Trichostrongylus colubriformis.</title>
        <authorList>
            <person name="Martin J."/>
        </authorList>
    </citation>
    <scope>NUCLEOTIDE SEQUENCE [LARGE SCALE GENOMIC DNA]</scope>
    <source>
        <strain evidence="1">G859</strain>
        <tissue evidence="1">Whole worm</tissue>
    </source>
</reference>
<evidence type="ECO:0000313" key="1">
    <source>
        <dbReference type="EMBL" id="KAK5975648.1"/>
    </source>
</evidence>
<proteinExistence type="predicted"/>